<accession>A0AAE1EVA1</accession>
<dbReference type="EMBL" id="JAWQEG010004351">
    <property type="protein sequence ID" value="KAK3862016.1"/>
    <property type="molecule type" value="Genomic_DNA"/>
</dbReference>
<dbReference type="Proteomes" id="UP001286313">
    <property type="component" value="Unassembled WGS sequence"/>
</dbReference>
<comment type="caution">
    <text evidence="2">The sequence shown here is derived from an EMBL/GenBank/DDBJ whole genome shotgun (WGS) entry which is preliminary data.</text>
</comment>
<organism evidence="2 3">
    <name type="scientific">Petrolisthes cinctipes</name>
    <name type="common">Flat porcelain crab</name>
    <dbReference type="NCBI Taxonomy" id="88211"/>
    <lineage>
        <taxon>Eukaryota</taxon>
        <taxon>Metazoa</taxon>
        <taxon>Ecdysozoa</taxon>
        <taxon>Arthropoda</taxon>
        <taxon>Crustacea</taxon>
        <taxon>Multicrustacea</taxon>
        <taxon>Malacostraca</taxon>
        <taxon>Eumalacostraca</taxon>
        <taxon>Eucarida</taxon>
        <taxon>Decapoda</taxon>
        <taxon>Pleocyemata</taxon>
        <taxon>Anomura</taxon>
        <taxon>Galatheoidea</taxon>
        <taxon>Porcellanidae</taxon>
        <taxon>Petrolisthes</taxon>
    </lineage>
</organism>
<proteinExistence type="predicted"/>
<feature type="compositionally biased region" description="Polar residues" evidence="1">
    <location>
        <begin position="1"/>
        <end position="11"/>
    </location>
</feature>
<feature type="region of interest" description="Disordered" evidence="1">
    <location>
        <begin position="1"/>
        <end position="29"/>
    </location>
</feature>
<reference evidence="2" key="1">
    <citation type="submission" date="2023-10" db="EMBL/GenBank/DDBJ databases">
        <title>Genome assemblies of two species of porcelain crab, Petrolisthes cinctipes and Petrolisthes manimaculis (Anomura: Porcellanidae).</title>
        <authorList>
            <person name="Angst P."/>
        </authorList>
    </citation>
    <scope>NUCLEOTIDE SEQUENCE</scope>
    <source>
        <strain evidence="2">PB745_01</strain>
        <tissue evidence="2">Gill</tissue>
    </source>
</reference>
<evidence type="ECO:0000313" key="3">
    <source>
        <dbReference type="Proteomes" id="UP001286313"/>
    </source>
</evidence>
<gene>
    <name evidence="2" type="ORF">Pcinc_032076</name>
</gene>
<keyword evidence="3" id="KW-1185">Reference proteome</keyword>
<protein>
    <submittedName>
        <fullName evidence="2">Uncharacterized protein</fullName>
    </submittedName>
</protein>
<evidence type="ECO:0000313" key="2">
    <source>
        <dbReference type="EMBL" id="KAK3862016.1"/>
    </source>
</evidence>
<name>A0AAE1EVA1_PETCI</name>
<dbReference type="AlphaFoldDB" id="A0AAE1EVA1"/>
<sequence>MNSDGQFSSDANQHREEKTSRCCKNLSTGSQDLHDVKGYVTNKPRLPSFFPLDTHHLSHPRVDRREEGGANQPVSVVLEAVKGGGCCGS</sequence>
<evidence type="ECO:0000256" key="1">
    <source>
        <dbReference type="SAM" id="MobiDB-lite"/>
    </source>
</evidence>